<evidence type="ECO:0000313" key="3">
    <source>
        <dbReference type="Proteomes" id="UP000652761"/>
    </source>
</evidence>
<comment type="caution">
    <text evidence="2">The sequence shown here is derived from an EMBL/GenBank/DDBJ whole genome shotgun (WGS) entry which is preliminary data.</text>
</comment>
<keyword evidence="3" id="KW-1185">Reference proteome</keyword>
<feature type="compositionally biased region" description="Polar residues" evidence="1">
    <location>
        <begin position="201"/>
        <end position="210"/>
    </location>
</feature>
<feature type="compositionally biased region" description="Low complexity" evidence="1">
    <location>
        <begin position="177"/>
        <end position="189"/>
    </location>
</feature>
<name>A0A843WMF1_COLES</name>
<organism evidence="2 3">
    <name type="scientific">Colocasia esculenta</name>
    <name type="common">Wild taro</name>
    <name type="synonym">Arum esculentum</name>
    <dbReference type="NCBI Taxonomy" id="4460"/>
    <lineage>
        <taxon>Eukaryota</taxon>
        <taxon>Viridiplantae</taxon>
        <taxon>Streptophyta</taxon>
        <taxon>Embryophyta</taxon>
        <taxon>Tracheophyta</taxon>
        <taxon>Spermatophyta</taxon>
        <taxon>Magnoliopsida</taxon>
        <taxon>Liliopsida</taxon>
        <taxon>Araceae</taxon>
        <taxon>Aroideae</taxon>
        <taxon>Colocasieae</taxon>
        <taxon>Colocasia</taxon>
    </lineage>
</organism>
<evidence type="ECO:0000313" key="2">
    <source>
        <dbReference type="EMBL" id="MQM11732.1"/>
    </source>
</evidence>
<proteinExistence type="predicted"/>
<dbReference type="AlphaFoldDB" id="A0A843WMF1"/>
<gene>
    <name evidence="2" type="ORF">Taro_044644</name>
</gene>
<sequence>MPTVVTSPVGCPRFFVSQAFSSGLCPGTCVVPSRFVSSDLDTLTLVFELHVRLRERRHALVVGGTDTSRRTGPQLVLFQCLTLESSGPGSLEVSGMGLRPCGPQVVSADVVPRGMPQALASASSREADSGQVRYRFNGLGRGIPSQAYPENLQSTTLNSLRYKSSQHSLSLLLTTHSAAATSTTRPTPSSRDDEPLAEGSSGVSLVNKAQ</sequence>
<accession>A0A843WMF1</accession>
<dbReference type="EMBL" id="NMUH01005077">
    <property type="protein sequence ID" value="MQM11732.1"/>
    <property type="molecule type" value="Genomic_DNA"/>
</dbReference>
<dbReference type="Proteomes" id="UP000652761">
    <property type="component" value="Unassembled WGS sequence"/>
</dbReference>
<protein>
    <submittedName>
        <fullName evidence="2">Uncharacterized protein</fullName>
    </submittedName>
</protein>
<reference evidence="2" key="1">
    <citation type="submission" date="2017-07" db="EMBL/GenBank/DDBJ databases">
        <title>Taro Niue Genome Assembly and Annotation.</title>
        <authorList>
            <person name="Atibalentja N."/>
            <person name="Keating K."/>
            <person name="Fields C.J."/>
        </authorList>
    </citation>
    <scope>NUCLEOTIDE SEQUENCE</scope>
    <source>
        <strain evidence="2">Niue_2</strain>
        <tissue evidence="2">Leaf</tissue>
    </source>
</reference>
<evidence type="ECO:0000256" key="1">
    <source>
        <dbReference type="SAM" id="MobiDB-lite"/>
    </source>
</evidence>
<feature type="region of interest" description="Disordered" evidence="1">
    <location>
        <begin position="177"/>
        <end position="210"/>
    </location>
</feature>